<name>A0A2C5ZLG5_9HYPO</name>
<keyword evidence="1" id="KW-0732">Signal</keyword>
<reference evidence="2 3" key="1">
    <citation type="submission" date="2017-06" db="EMBL/GenBank/DDBJ databases">
        <title>Ant-infecting Ophiocordyceps genomes reveal a high diversity of potential behavioral manipulation genes and a possible major role for enterotoxins.</title>
        <authorList>
            <person name="De Bekker C."/>
            <person name="Evans H.C."/>
            <person name="Brachmann A."/>
            <person name="Hughes D.P."/>
        </authorList>
    </citation>
    <scope>NUCLEOTIDE SEQUENCE [LARGE SCALE GENOMIC DNA]</scope>
    <source>
        <strain evidence="2 3">Map16</strain>
    </source>
</reference>
<evidence type="ECO:0000313" key="2">
    <source>
        <dbReference type="EMBL" id="PHH80683.1"/>
    </source>
</evidence>
<feature type="chain" id="PRO_5012338251" description="Extracellular membrane protein CFEM domain-containing protein" evidence="1">
    <location>
        <begin position="17"/>
        <end position="153"/>
    </location>
</feature>
<proteinExistence type="predicted"/>
<dbReference type="OrthoDB" id="4926920at2759"/>
<protein>
    <recommendedName>
        <fullName evidence="4">Extracellular membrane protein CFEM domain-containing protein</fullName>
    </recommendedName>
</protein>
<keyword evidence="3" id="KW-1185">Reference proteome</keyword>
<dbReference type="STRING" id="2004952.A0A2C5ZLG5"/>
<gene>
    <name evidence="2" type="ORF">CDD80_363</name>
</gene>
<evidence type="ECO:0008006" key="4">
    <source>
        <dbReference type="Google" id="ProtNLM"/>
    </source>
</evidence>
<accession>A0A2C5ZLG5</accession>
<dbReference type="AlphaFoldDB" id="A0A2C5ZLG5"/>
<feature type="signal peptide" evidence="1">
    <location>
        <begin position="1"/>
        <end position="16"/>
    </location>
</feature>
<sequence length="153" mass="16439">MKFFATLAMAASVVLAAQEAGKAGKMVAGGYGGGEGYQGNDKGPVPEAVKNAERAIAAYQTCFNQRMWNDIKHYSCEGSKKKSDQAITDCICKNKEKWTQQTRANSNICIGKGQKFAGVVREFAADVSGLTIEVLCEAGEEVDNMMYGGSKVY</sequence>
<organism evidence="2 3">
    <name type="scientific">Ophiocordyceps camponoti-rufipedis</name>
    <dbReference type="NCBI Taxonomy" id="2004952"/>
    <lineage>
        <taxon>Eukaryota</taxon>
        <taxon>Fungi</taxon>
        <taxon>Dikarya</taxon>
        <taxon>Ascomycota</taxon>
        <taxon>Pezizomycotina</taxon>
        <taxon>Sordariomycetes</taxon>
        <taxon>Hypocreomycetidae</taxon>
        <taxon>Hypocreales</taxon>
        <taxon>Ophiocordycipitaceae</taxon>
        <taxon>Ophiocordyceps</taxon>
    </lineage>
</organism>
<comment type="caution">
    <text evidence="2">The sequence shown here is derived from an EMBL/GenBank/DDBJ whole genome shotgun (WGS) entry which is preliminary data.</text>
</comment>
<dbReference type="Proteomes" id="UP000226431">
    <property type="component" value="Unassembled WGS sequence"/>
</dbReference>
<dbReference type="EMBL" id="NJES01000011">
    <property type="protein sequence ID" value="PHH80683.1"/>
    <property type="molecule type" value="Genomic_DNA"/>
</dbReference>
<evidence type="ECO:0000313" key="3">
    <source>
        <dbReference type="Proteomes" id="UP000226431"/>
    </source>
</evidence>
<evidence type="ECO:0000256" key="1">
    <source>
        <dbReference type="SAM" id="SignalP"/>
    </source>
</evidence>